<protein>
    <submittedName>
        <fullName evidence="8">ComEC/Rec2 family competence protein</fullName>
    </submittedName>
</protein>
<feature type="transmembrane region" description="Helical" evidence="6">
    <location>
        <begin position="36"/>
        <end position="69"/>
    </location>
</feature>
<comment type="subcellular location">
    <subcellularLocation>
        <location evidence="1">Cell membrane</location>
        <topology evidence="1">Multi-pass membrane protein</topology>
    </subcellularLocation>
</comment>
<proteinExistence type="predicted"/>
<evidence type="ECO:0000256" key="2">
    <source>
        <dbReference type="ARBA" id="ARBA00022475"/>
    </source>
</evidence>
<sequence>MKFKDIEKVNSPIVYIVLSFILGSVIYGLYDKYLWLAVISASLFFVFTFFKSNMMFTIIVVAFFLLSLVDNVAYYKINFSNSFSGKVQIVEVKSYSKIATYKGKRFYLQGEGSKYKQGNNIYVEGELTKGIDKDKGILGSITVKKGRVLEKNLVSRLYDIREEIYEKLNNNLGRRKAALVSSLAFGFSDYLDEEDKEDMKNLGVIHAISVSGLHVALVFSFLRAFLGKGISLGITFIYVLFTGAPFSSLRALFMISLVSLAPSARKNYNPLSALALSAGGITLLSPYAPFQLGFQLSFLATLGMVLYSKKINNILYKLPTYIRKTVATSLSAQVFTMPIIMASFKECSFVFILGNLVLEPIFNILIILGNFLLLGLSINPIFDFISFVLLKVINILDFCTDYLYDLSSSAYIVNEGAVLIYCSMFISVYFYFKGIKKLKILPVAAAITAFIYVYSPIMRIDYLKEGGLLISYRGDRKIVSNIRNIDMGKLKKVTLAKEAFRETKNITTKNGLIIKAEGKNYLLKVGGKEYLLRMNNRQKINGTCDIINFVEKKSNGLFVIDDKILLY</sequence>
<name>A0ABR8PNQ1_9CLOT</name>
<evidence type="ECO:0000313" key="8">
    <source>
        <dbReference type="EMBL" id="MBD7909808.1"/>
    </source>
</evidence>
<evidence type="ECO:0000313" key="9">
    <source>
        <dbReference type="Proteomes" id="UP000627781"/>
    </source>
</evidence>
<dbReference type="InterPro" id="IPR004477">
    <property type="entry name" value="ComEC_N"/>
</dbReference>
<dbReference type="Proteomes" id="UP000627781">
    <property type="component" value="Unassembled WGS sequence"/>
</dbReference>
<feature type="domain" description="ComEC/Rec2-related protein" evidence="7">
    <location>
        <begin position="183"/>
        <end position="432"/>
    </location>
</feature>
<organism evidence="8 9">
    <name type="scientific">Clostridium cibarium</name>
    <dbReference type="NCBI Taxonomy" id="2762247"/>
    <lineage>
        <taxon>Bacteria</taxon>
        <taxon>Bacillati</taxon>
        <taxon>Bacillota</taxon>
        <taxon>Clostridia</taxon>
        <taxon>Eubacteriales</taxon>
        <taxon>Clostridiaceae</taxon>
        <taxon>Clostridium</taxon>
    </lineage>
</organism>
<dbReference type="InterPro" id="IPR052159">
    <property type="entry name" value="Competence_DNA_uptake"/>
</dbReference>
<feature type="transmembrane region" description="Helical" evidence="6">
    <location>
        <begin position="204"/>
        <end position="226"/>
    </location>
</feature>
<evidence type="ECO:0000256" key="1">
    <source>
        <dbReference type="ARBA" id="ARBA00004651"/>
    </source>
</evidence>
<dbReference type="PANTHER" id="PTHR30619">
    <property type="entry name" value="DNA INTERNALIZATION/COMPETENCE PROTEIN COMEC/REC2"/>
    <property type="match status" value="1"/>
</dbReference>
<feature type="transmembrane region" description="Helical" evidence="6">
    <location>
        <begin position="438"/>
        <end position="455"/>
    </location>
</feature>
<keyword evidence="5 6" id="KW-0472">Membrane</keyword>
<gene>
    <name evidence="8" type="ORF">H9661_00435</name>
</gene>
<dbReference type="PANTHER" id="PTHR30619:SF7">
    <property type="entry name" value="BETA-LACTAMASE DOMAIN PROTEIN"/>
    <property type="match status" value="1"/>
</dbReference>
<feature type="transmembrane region" description="Helical" evidence="6">
    <location>
        <begin position="411"/>
        <end position="432"/>
    </location>
</feature>
<dbReference type="EMBL" id="JACSRA010000001">
    <property type="protein sequence ID" value="MBD7909808.1"/>
    <property type="molecule type" value="Genomic_DNA"/>
</dbReference>
<reference evidence="8 9" key="1">
    <citation type="submission" date="2020-08" db="EMBL/GenBank/DDBJ databases">
        <title>A Genomic Blueprint of the Chicken Gut Microbiome.</title>
        <authorList>
            <person name="Gilroy R."/>
            <person name="Ravi A."/>
            <person name="Getino M."/>
            <person name="Pursley I."/>
            <person name="Horton D.L."/>
            <person name="Alikhan N.-F."/>
            <person name="Baker D."/>
            <person name="Gharbi K."/>
            <person name="Hall N."/>
            <person name="Watson M."/>
            <person name="Adriaenssens E.M."/>
            <person name="Foster-Nyarko E."/>
            <person name="Jarju S."/>
            <person name="Secka A."/>
            <person name="Antonio M."/>
            <person name="Oren A."/>
            <person name="Chaudhuri R."/>
            <person name="La Ragione R.M."/>
            <person name="Hildebrand F."/>
            <person name="Pallen M.J."/>
        </authorList>
    </citation>
    <scope>NUCLEOTIDE SEQUENCE [LARGE SCALE GENOMIC DNA]</scope>
    <source>
        <strain evidence="8 9">Sa3CVN1</strain>
    </source>
</reference>
<evidence type="ECO:0000256" key="3">
    <source>
        <dbReference type="ARBA" id="ARBA00022692"/>
    </source>
</evidence>
<dbReference type="NCBIfam" id="TIGR00360">
    <property type="entry name" value="ComEC_N-term"/>
    <property type="match status" value="1"/>
</dbReference>
<keyword evidence="4 6" id="KW-1133">Transmembrane helix</keyword>
<feature type="transmembrane region" description="Helical" evidence="6">
    <location>
        <begin position="12"/>
        <end position="30"/>
    </location>
</feature>
<evidence type="ECO:0000259" key="7">
    <source>
        <dbReference type="Pfam" id="PF03772"/>
    </source>
</evidence>
<evidence type="ECO:0000256" key="5">
    <source>
        <dbReference type="ARBA" id="ARBA00023136"/>
    </source>
</evidence>
<comment type="caution">
    <text evidence="8">The sequence shown here is derived from an EMBL/GenBank/DDBJ whole genome shotgun (WGS) entry which is preliminary data.</text>
</comment>
<keyword evidence="9" id="KW-1185">Reference proteome</keyword>
<dbReference type="Pfam" id="PF03772">
    <property type="entry name" value="Competence"/>
    <property type="match status" value="1"/>
</dbReference>
<accession>A0ABR8PNQ1</accession>
<feature type="transmembrane region" description="Helical" evidence="6">
    <location>
        <begin position="267"/>
        <end position="284"/>
    </location>
</feature>
<dbReference type="RefSeq" id="WP_191767445.1">
    <property type="nucleotide sequence ID" value="NZ_JACSRA010000001.1"/>
</dbReference>
<keyword evidence="3 6" id="KW-0812">Transmembrane</keyword>
<evidence type="ECO:0000256" key="4">
    <source>
        <dbReference type="ARBA" id="ARBA00022989"/>
    </source>
</evidence>
<evidence type="ECO:0000256" key="6">
    <source>
        <dbReference type="SAM" id="Phobius"/>
    </source>
</evidence>
<feature type="transmembrane region" description="Helical" evidence="6">
    <location>
        <begin position="232"/>
        <end position="255"/>
    </location>
</feature>
<keyword evidence="2" id="KW-1003">Cell membrane</keyword>